<keyword evidence="4" id="KW-1185">Reference proteome</keyword>
<evidence type="ECO:0000256" key="1">
    <source>
        <dbReference type="SAM" id="MobiDB-lite"/>
    </source>
</evidence>
<dbReference type="InterPro" id="IPR030910">
    <property type="entry name" value="SLAP_dom"/>
</dbReference>
<gene>
    <name evidence="3" type="ORF">CR205_14165</name>
</gene>
<proteinExistence type="predicted"/>
<evidence type="ECO:0000313" key="3">
    <source>
        <dbReference type="EMBL" id="PYZ96821.1"/>
    </source>
</evidence>
<dbReference type="RefSeq" id="WP_110520760.1">
    <property type="nucleotide sequence ID" value="NZ_PDOF01000002.1"/>
</dbReference>
<dbReference type="AlphaFoldDB" id="A0A2W0H757"/>
<dbReference type="EMBL" id="PDOF01000002">
    <property type="protein sequence ID" value="PYZ96821.1"/>
    <property type="molecule type" value="Genomic_DNA"/>
</dbReference>
<organism evidence="3 4">
    <name type="scientific">Alteribacter lacisalsi</name>
    <dbReference type="NCBI Taxonomy" id="2045244"/>
    <lineage>
        <taxon>Bacteria</taxon>
        <taxon>Bacillati</taxon>
        <taxon>Bacillota</taxon>
        <taxon>Bacilli</taxon>
        <taxon>Bacillales</taxon>
        <taxon>Bacillaceae</taxon>
        <taxon>Alteribacter</taxon>
    </lineage>
</organism>
<dbReference type="PROSITE" id="PS51257">
    <property type="entry name" value="PROKAR_LIPOPROTEIN"/>
    <property type="match status" value="1"/>
</dbReference>
<protein>
    <submittedName>
        <fullName evidence="3">Uncharacterized protein</fullName>
    </submittedName>
</protein>
<feature type="signal peptide" evidence="2">
    <location>
        <begin position="1"/>
        <end position="22"/>
    </location>
</feature>
<keyword evidence="2" id="KW-0732">Signal</keyword>
<accession>A0A2W0H757</accession>
<dbReference type="Proteomes" id="UP000248066">
    <property type="component" value="Unassembled WGS sequence"/>
</dbReference>
<comment type="caution">
    <text evidence="3">The sequence shown here is derived from an EMBL/GenBank/DDBJ whole genome shotgun (WGS) entry which is preliminary data.</text>
</comment>
<sequence length="265" mass="29799">MFNKKLLIGTTLVMVLAAGCGAGTTPSSQNMEAEEEPGVNHVYMDEKLLHRMAQRGYEPDAEAAAIEEQAETDEDESGDRNQEEEGDSAYSHVTGLAAEDDWALTELIINEADKERFTDEQLAYFAEDQEERFPPVKEGRVQAVASVIYQQDDSLLLMGVLRNGTENESFSLERLEGSVLTLMDSNLSSWARTSFSADISHVELEAGQAVPFKQAIPMEDVHHPEFDFEYFQYFLTFQLSSEEEPADAEEEESETEEENEDQEDE</sequence>
<reference evidence="3 4" key="1">
    <citation type="submission" date="2017-10" db="EMBL/GenBank/DDBJ databases">
        <title>Bacillus sp. nov., a halophilic bacterium isolated from a Yangshapao Lake.</title>
        <authorList>
            <person name="Wang H."/>
        </authorList>
    </citation>
    <scope>NUCLEOTIDE SEQUENCE [LARGE SCALE GENOMIC DNA]</scope>
    <source>
        <strain evidence="3 4">YSP-3</strain>
    </source>
</reference>
<name>A0A2W0H757_9BACI</name>
<evidence type="ECO:0000313" key="4">
    <source>
        <dbReference type="Proteomes" id="UP000248066"/>
    </source>
</evidence>
<evidence type="ECO:0000256" key="2">
    <source>
        <dbReference type="SAM" id="SignalP"/>
    </source>
</evidence>
<feature type="region of interest" description="Disordered" evidence="1">
    <location>
        <begin position="241"/>
        <end position="265"/>
    </location>
</feature>
<feature type="region of interest" description="Disordered" evidence="1">
    <location>
        <begin position="60"/>
        <end position="90"/>
    </location>
</feature>
<feature type="chain" id="PRO_5038442573" evidence="2">
    <location>
        <begin position="23"/>
        <end position="265"/>
    </location>
</feature>
<feature type="compositionally biased region" description="Acidic residues" evidence="1">
    <location>
        <begin position="68"/>
        <end position="77"/>
    </location>
</feature>
<dbReference type="NCBIfam" id="TIGR04398">
    <property type="entry name" value="SLAP_DUP"/>
    <property type="match status" value="1"/>
</dbReference>
<dbReference type="OrthoDB" id="2965510at2"/>